<gene>
    <name evidence="2" type="primary">lytB</name>
    <name evidence="2" type="ORF">NCTC10723_01206</name>
</gene>
<dbReference type="EMBL" id="UGGU01000003">
    <property type="protein sequence ID" value="STO31748.1"/>
    <property type="molecule type" value="Genomic_DNA"/>
</dbReference>
<dbReference type="InterPro" id="IPR051922">
    <property type="entry name" value="Bact_Sporulation_Assoc"/>
</dbReference>
<sequence length="526" mass="59465">MNILKKLLITLTTTVVLMSCTSTENFREINGVPYKVEKRKIKSGDYNLNNEFFRERGLPVPANFKEKSVEYLVARNDTLKKYDYDFFNGVDEKQALSFYKDLEVRGYGDNSLYWRWKISLEKDELFTAIKNNLISLYKEKPADVLTLSGKNWKSLKITMSSIGKIKNVEIAGRGKSGVVTYILITTSTNKYLVAKELNIRKLFILTKLTTKSKRDILMYGTKGGVKKYQDNPIRRNITLLPSSYFVIEYLGEKVNIFGGGYGHGVGMGQYTAYDLSANHGYSYKQILSRYYPHSQLKDMYSLKGVGKIINVGITSNGSLDHDKVTLFSNGKIKINGAGFKIDVPAKQKIIIINKGNRLWVSVNGKHRVKTVNPLNITAHGFYITLDGLKKAHTNSPRYRGDFTIKPSKSNSKKIRVINKVKIEDYLKQVVPSEMPENFGIEALKAQSVAARTYALSDYLKNKYKRDGFHVKDTTESQVYNNAKENDSSTKAIEATSGKVLMNAGKPIDAKYFSTSSGFTEAANYIW</sequence>
<organism evidence="2 3">
    <name type="scientific">Fusobacterium necrogenes</name>
    <dbReference type="NCBI Taxonomy" id="858"/>
    <lineage>
        <taxon>Bacteria</taxon>
        <taxon>Fusobacteriati</taxon>
        <taxon>Fusobacteriota</taxon>
        <taxon>Fusobacteriia</taxon>
        <taxon>Fusobacteriales</taxon>
        <taxon>Fusobacteriaceae</taxon>
        <taxon>Fusobacterium</taxon>
    </lineage>
</organism>
<dbReference type="NCBIfam" id="TIGR02669">
    <property type="entry name" value="SpoIID_LytB"/>
    <property type="match status" value="1"/>
</dbReference>
<evidence type="ECO:0000313" key="2">
    <source>
        <dbReference type="EMBL" id="STO31748.1"/>
    </source>
</evidence>
<dbReference type="InterPro" id="IPR013486">
    <property type="entry name" value="SpoIID/LytB"/>
</dbReference>
<dbReference type="PANTHER" id="PTHR30032">
    <property type="entry name" value="N-ACETYLMURAMOYL-L-ALANINE AMIDASE-RELATED"/>
    <property type="match status" value="1"/>
</dbReference>
<accession>A0A377GXR5</accession>
<protein>
    <submittedName>
        <fullName evidence="2">Modifier protein of major autolysin</fullName>
    </submittedName>
</protein>
<dbReference type="GO" id="GO:0030435">
    <property type="term" value="P:sporulation resulting in formation of a cellular spore"/>
    <property type="evidence" value="ECO:0007669"/>
    <property type="project" value="InterPro"/>
</dbReference>
<name>A0A377GXR5_9FUSO</name>
<dbReference type="RefSeq" id="WP_115270336.1">
    <property type="nucleotide sequence ID" value="NZ_CASFEE010000031.1"/>
</dbReference>
<dbReference type="Pfam" id="PF08486">
    <property type="entry name" value="SpoIID"/>
    <property type="match status" value="1"/>
</dbReference>
<evidence type="ECO:0000313" key="3">
    <source>
        <dbReference type="Proteomes" id="UP000255328"/>
    </source>
</evidence>
<dbReference type="Proteomes" id="UP000255328">
    <property type="component" value="Unassembled WGS sequence"/>
</dbReference>
<dbReference type="PROSITE" id="PS51257">
    <property type="entry name" value="PROKAR_LIPOPROTEIN"/>
    <property type="match status" value="1"/>
</dbReference>
<dbReference type="GO" id="GO:0030288">
    <property type="term" value="C:outer membrane-bounded periplasmic space"/>
    <property type="evidence" value="ECO:0007669"/>
    <property type="project" value="TreeGrafter"/>
</dbReference>
<feature type="domain" description="Sporulation stage II protein D amidase enhancer LytB N-terminal" evidence="1">
    <location>
        <begin position="411"/>
        <end position="501"/>
    </location>
</feature>
<dbReference type="PANTHER" id="PTHR30032:SF4">
    <property type="entry name" value="AMIDASE ENHANCER"/>
    <property type="match status" value="1"/>
</dbReference>
<dbReference type="AlphaFoldDB" id="A0A377GXR5"/>
<evidence type="ECO:0000259" key="1">
    <source>
        <dbReference type="Pfam" id="PF08486"/>
    </source>
</evidence>
<dbReference type="OrthoDB" id="9794671at2"/>
<dbReference type="InterPro" id="IPR013693">
    <property type="entry name" value="SpoIID/LytB_N"/>
</dbReference>
<keyword evidence="3" id="KW-1185">Reference proteome</keyword>
<reference evidence="2 3" key="1">
    <citation type="submission" date="2018-06" db="EMBL/GenBank/DDBJ databases">
        <authorList>
            <consortium name="Pathogen Informatics"/>
            <person name="Doyle S."/>
        </authorList>
    </citation>
    <scope>NUCLEOTIDE SEQUENCE [LARGE SCALE GENOMIC DNA]</scope>
    <source>
        <strain evidence="2 3">NCTC10723</strain>
    </source>
</reference>
<proteinExistence type="predicted"/>